<dbReference type="Pfam" id="PF13773">
    <property type="entry name" value="DUF4170"/>
    <property type="match status" value="1"/>
</dbReference>
<organism evidence="1 2">
    <name type="scientific">Candidatus Phaeomarinibacter ectocarpi</name>
    <dbReference type="NCBI Taxonomy" id="1458461"/>
    <lineage>
        <taxon>Bacteria</taxon>
        <taxon>Pseudomonadati</taxon>
        <taxon>Pseudomonadota</taxon>
        <taxon>Alphaproteobacteria</taxon>
        <taxon>Hyphomicrobiales</taxon>
        <taxon>Parvibaculaceae</taxon>
        <taxon>Candidatus Phaeomarinibacter</taxon>
    </lineage>
</organism>
<proteinExistence type="predicted"/>
<dbReference type="RefSeq" id="WP_043948462.1">
    <property type="nucleotide sequence ID" value="NZ_HG966617.1"/>
</dbReference>
<dbReference type="Gene3D" id="3.30.70.2400">
    <property type="entry name" value="Uncharacterised protein PF13773, DUF4170"/>
    <property type="match status" value="1"/>
</dbReference>
<sequence length="88" mass="9863">MSDDTATGEEKPEQLLHLVMGGRLTDLADTEFEDVSKLDIVGVYPNYAKAHDAWKSAAQRTVDDAAMRYFIVHLHKLLDPENDADCQD</sequence>
<accession>X5MG69</accession>
<evidence type="ECO:0000313" key="1">
    <source>
        <dbReference type="EMBL" id="CDO60404.1"/>
    </source>
</evidence>
<dbReference type="HOGENOM" id="CLU_174701_0_0_5"/>
<gene>
    <name evidence="1" type="ORF">BN1012_Phect2191</name>
</gene>
<dbReference type="PATRIC" id="fig|1458461.3.peg.2196"/>
<dbReference type="OrthoDB" id="9800646at2"/>
<name>X5MG69_9HYPH</name>
<evidence type="ECO:0000313" key="2">
    <source>
        <dbReference type="Proteomes" id="UP000032160"/>
    </source>
</evidence>
<dbReference type="InterPro" id="IPR025226">
    <property type="entry name" value="DUF4170"/>
</dbReference>
<dbReference type="EMBL" id="HG966617">
    <property type="protein sequence ID" value="CDO60404.1"/>
    <property type="molecule type" value="Genomic_DNA"/>
</dbReference>
<keyword evidence="2" id="KW-1185">Reference proteome</keyword>
<dbReference type="STRING" id="1458461.BN1012_Phect2191"/>
<dbReference type="Proteomes" id="UP000032160">
    <property type="component" value="Chromosome I"/>
</dbReference>
<protein>
    <submittedName>
        <fullName evidence="1">Uncharacterized protein, Bsl7517 homolog</fullName>
    </submittedName>
</protein>
<dbReference type="AlphaFoldDB" id="X5MG69"/>
<dbReference type="KEGG" id="pect:BN1012_Phect2191"/>
<reference evidence="1 2" key="1">
    <citation type="journal article" date="2014" name="Front. Genet.">
        <title>Genome and metabolic network of "Candidatus Phaeomarinobacter ectocarpi" Ec32, a new candidate genus of Alphaproteobacteria frequently associated with brown algae.</title>
        <authorList>
            <person name="Dittami S.M."/>
            <person name="Barbeyron T."/>
            <person name="Boyen C."/>
            <person name="Cambefort J."/>
            <person name="Collet G."/>
            <person name="Delage L."/>
            <person name="Gobet A."/>
            <person name="Groisillier A."/>
            <person name="Leblanc C."/>
            <person name="Michel G."/>
            <person name="Scornet D."/>
            <person name="Siegel A."/>
            <person name="Tapia J.E."/>
            <person name="Tonon T."/>
        </authorList>
    </citation>
    <scope>NUCLEOTIDE SEQUENCE [LARGE SCALE GENOMIC DNA]</scope>
    <source>
        <strain evidence="1 2">Ec32</strain>
    </source>
</reference>